<proteinExistence type="predicted"/>
<organism evidence="1 2">
    <name type="scientific">Lactobacillus hominis DSM 23910 = CRBIP 24.179</name>
    <dbReference type="NCBI Taxonomy" id="1423758"/>
    <lineage>
        <taxon>Bacteria</taxon>
        <taxon>Bacillati</taxon>
        <taxon>Bacillota</taxon>
        <taxon>Bacilli</taxon>
        <taxon>Lactobacillales</taxon>
        <taxon>Lactobacillaceae</taxon>
        <taxon>Lactobacillus</taxon>
    </lineage>
</organism>
<gene>
    <name evidence="1" type="ORF">BN55_04430</name>
</gene>
<dbReference type="Proteomes" id="UP000009320">
    <property type="component" value="Unassembled WGS sequence"/>
</dbReference>
<name>I7IW04_9LACO</name>
<reference evidence="1 2" key="1">
    <citation type="submission" date="2012-06" db="EMBL/GenBank/DDBJ databases">
        <title>Draft Genome Sequence of Lactobacillus hominis Strain CRBIP 24.179T, isolated from human intestine.</title>
        <authorList>
            <person name="Cousin S."/>
            <person name="Ma L."/>
            <person name="Bizet C."/>
            <person name="Loux V."/>
            <person name="Bouchier C."/>
            <person name="Clermont D."/>
            <person name="Creno S."/>
        </authorList>
    </citation>
    <scope>NUCLEOTIDE SEQUENCE [LARGE SCALE GENOMIC DNA]</scope>
    <source>
        <strain evidence="2">CRBIP 24.179T</strain>
    </source>
</reference>
<keyword evidence="2" id="KW-1185">Reference proteome</keyword>
<accession>I7IW04</accession>
<sequence>MLAFLTASDILLCVDADLAQLAEHVISNDEVEGSNPLVSIIKIHLD</sequence>
<dbReference type="EMBL" id="CAKE01000022">
    <property type="protein sequence ID" value="CCI82348.1"/>
    <property type="molecule type" value="Genomic_DNA"/>
</dbReference>
<dbReference type="AlphaFoldDB" id="I7IW04"/>
<evidence type="ECO:0000313" key="1">
    <source>
        <dbReference type="EMBL" id="CCI82348.1"/>
    </source>
</evidence>
<evidence type="ECO:0000313" key="2">
    <source>
        <dbReference type="Proteomes" id="UP000009320"/>
    </source>
</evidence>
<comment type="caution">
    <text evidence="1">The sequence shown here is derived from an EMBL/GenBank/DDBJ whole genome shotgun (WGS) entry which is preliminary data.</text>
</comment>
<protein>
    <submittedName>
        <fullName evidence="1">Uncharacterized protein</fullName>
    </submittedName>
</protein>